<comment type="caution">
    <text evidence="3">The sequence shown here is derived from an EMBL/GenBank/DDBJ whole genome shotgun (WGS) entry which is preliminary data.</text>
</comment>
<reference evidence="3" key="1">
    <citation type="submission" date="2023-07" db="EMBL/GenBank/DDBJ databases">
        <title>Between Cages and Wild: Unraveling the Impact of Captivity on Animal Microbiomes and Antimicrobial Resistance.</title>
        <authorList>
            <person name="Schmartz G.P."/>
            <person name="Rehner J."/>
            <person name="Schuff M.J."/>
            <person name="Becker S.L."/>
            <person name="Kravczyk M."/>
            <person name="Gurevich A."/>
            <person name="Francke R."/>
            <person name="Mueller R."/>
            <person name="Keller V."/>
            <person name="Keller A."/>
        </authorList>
    </citation>
    <scope>NUCLEOTIDE SEQUENCE</scope>
    <source>
        <strain evidence="3">S12M_St_49</strain>
    </source>
</reference>
<dbReference type="Pfam" id="PF00306">
    <property type="entry name" value="ATP-synt_ab_C"/>
    <property type="match status" value="1"/>
</dbReference>
<evidence type="ECO:0000313" key="3">
    <source>
        <dbReference type="EMBL" id="MDO4842970.1"/>
    </source>
</evidence>
<keyword evidence="4" id="KW-1185">Reference proteome</keyword>
<protein>
    <submittedName>
        <fullName evidence="3">F0F1 ATP synthase subunit alpha</fullName>
    </submittedName>
</protein>
<proteinExistence type="predicted"/>
<dbReference type="InterPro" id="IPR005294">
    <property type="entry name" value="ATP_synth_F1_asu"/>
</dbReference>
<dbReference type="EMBL" id="JAUMVS010000397">
    <property type="protein sequence ID" value="MDO4842970.1"/>
    <property type="molecule type" value="Genomic_DNA"/>
</dbReference>
<name>A0AA43U9Z1_9ACTN</name>
<dbReference type="AlphaFoldDB" id="A0AA43U9Z1"/>
<dbReference type="GO" id="GO:0046933">
    <property type="term" value="F:proton-transporting ATP synthase activity, rotational mechanism"/>
    <property type="evidence" value="ECO:0007669"/>
    <property type="project" value="InterPro"/>
</dbReference>
<dbReference type="PANTHER" id="PTHR48082">
    <property type="entry name" value="ATP SYNTHASE SUBUNIT ALPHA, MITOCHONDRIAL"/>
    <property type="match status" value="1"/>
</dbReference>
<dbReference type="InterPro" id="IPR000793">
    <property type="entry name" value="ATP_synth_asu_C"/>
</dbReference>
<dbReference type="GO" id="GO:0045259">
    <property type="term" value="C:proton-transporting ATP synthase complex"/>
    <property type="evidence" value="ECO:0007669"/>
    <property type="project" value="InterPro"/>
</dbReference>
<dbReference type="Proteomes" id="UP001168575">
    <property type="component" value="Unassembled WGS sequence"/>
</dbReference>
<evidence type="ECO:0000259" key="2">
    <source>
        <dbReference type="Pfam" id="PF00306"/>
    </source>
</evidence>
<dbReference type="CDD" id="cd18113">
    <property type="entry name" value="ATP-synt_F1_alpha_C"/>
    <property type="match status" value="1"/>
</dbReference>
<dbReference type="InterPro" id="IPR038376">
    <property type="entry name" value="ATP_synth_asu_C_sf"/>
</dbReference>
<gene>
    <name evidence="3" type="ORF">Q3982_09865</name>
</gene>
<dbReference type="Gene3D" id="1.20.150.20">
    <property type="entry name" value="ATP synthase alpha/beta chain, C-terminal domain"/>
    <property type="match status" value="1"/>
</dbReference>
<sequence>SGELKLLYSQYRELQAFAQFGSDLDADTRARLHLGERIVEVLKQDRNAPVPVGGQVGIIYAVINGYLNDVALGDIKDYQARLYEKLDHEHKDWMVRISKGSWTEEDEEELKGVLKRMNKK</sequence>
<keyword evidence="1" id="KW-1278">Translocase</keyword>
<dbReference type="SUPFAM" id="SSF47917">
    <property type="entry name" value="C-terminal domain of alpha and beta subunits of F1 ATP synthase"/>
    <property type="match status" value="1"/>
</dbReference>
<dbReference type="GO" id="GO:0043531">
    <property type="term" value="F:ADP binding"/>
    <property type="evidence" value="ECO:0007669"/>
    <property type="project" value="TreeGrafter"/>
</dbReference>
<feature type="domain" description="ATP synthase alpha subunit C-terminal" evidence="2">
    <location>
        <begin position="1"/>
        <end position="116"/>
    </location>
</feature>
<organism evidence="3 4">
    <name type="scientific">Phoenicibacter congonensis</name>
    <dbReference type="NCBI Taxonomy" id="1944646"/>
    <lineage>
        <taxon>Bacteria</taxon>
        <taxon>Bacillati</taxon>
        <taxon>Actinomycetota</taxon>
        <taxon>Coriobacteriia</taxon>
        <taxon>Eggerthellales</taxon>
        <taxon>Eggerthellaceae</taxon>
        <taxon>Phoenicibacter</taxon>
    </lineage>
</organism>
<accession>A0AA43U9Z1</accession>
<dbReference type="GO" id="GO:0005524">
    <property type="term" value="F:ATP binding"/>
    <property type="evidence" value="ECO:0007669"/>
    <property type="project" value="TreeGrafter"/>
</dbReference>
<dbReference type="PANTHER" id="PTHR48082:SF2">
    <property type="entry name" value="ATP SYNTHASE SUBUNIT ALPHA, MITOCHONDRIAL"/>
    <property type="match status" value="1"/>
</dbReference>
<evidence type="ECO:0000256" key="1">
    <source>
        <dbReference type="ARBA" id="ARBA00022967"/>
    </source>
</evidence>
<feature type="non-terminal residue" evidence="3">
    <location>
        <position position="1"/>
    </location>
</feature>
<evidence type="ECO:0000313" key="4">
    <source>
        <dbReference type="Proteomes" id="UP001168575"/>
    </source>
</evidence>